<protein>
    <submittedName>
        <fullName evidence="1">Uncharacterized protein</fullName>
    </submittedName>
</protein>
<evidence type="ECO:0000313" key="1">
    <source>
        <dbReference type="EMBL" id="RCV10127.1"/>
    </source>
</evidence>
<sequence length="129" mass="13485">MSNSERSTVHLSRISDAATIGAPSPRFLLSHEDVLLLIFSLLGVFSEAKPDGGLSSGDRGEVGFLCRCGLDNLLVAALASLNMSEKTRLGIGDFALRFGFGAGFDTSPMTFIDALRALESSTGGPASCE</sequence>
<reference evidence="1" key="2">
    <citation type="submission" date="2015-07" db="EMBL/GenBank/DDBJ databases">
        <authorList>
            <person name="Noorani M."/>
        </authorList>
    </citation>
    <scope>NUCLEOTIDE SEQUENCE</scope>
    <source>
        <strain evidence="1">Yugu1</strain>
    </source>
</reference>
<proteinExistence type="predicted"/>
<dbReference type="AlphaFoldDB" id="A0A368PWG5"/>
<dbReference type="EMBL" id="CM003529">
    <property type="protein sequence ID" value="RCV10127.1"/>
    <property type="molecule type" value="Genomic_DNA"/>
</dbReference>
<accession>A0A368PWG5</accession>
<gene>
    <name evidence="1" type="ORF">SETIT_2G087400v2</name>
</gene>
<name>A0A368PWG5_SETIT</name>
<reference evidence="1" key="1">
    <citation type="journal article" date="2012" name="Nat. Biotechnol.">
        <title>Reference genome sequence of the model plant Setaria.</title>
        <authorList>
            <person name="Bennetzen J.L."/>
            <person name="Schmutz J."/>
            <person name="Wang H."/>
            <person name="Percifield R."/>
            <person name="Hawkins J."/>
            <person name="Pontaroli A.C."/>
            <person name="Estep M."/>
            <person name="Feng L."/>
            <person name="Vaughn J.N."/>
            <person name="Grimwood J."/>
            <person name="Jenkins J."/>
            <person name="Barry K."/>
            <person name="Lindquist E."/>
            <person name="Hellsten U."/>
            <person name="Deshpande S."/>
            <person name="Wang X."/>
            <person name="Wu X."/>
            <person name="Mitros T."/>
            <person name="Triplett J."/>
            <person name="Yang X."/>
            <person name="Ye C.Y."/>
            <person name="Mauro-Herrera M."/>
            <person name="Wang L."/>
            <person name="Li P."/>
            <person name="Sharma M."/>
            <person name="Sharma R."/>
            <person name="Ronald P.C."/>
            <person name="Panaud O."/>
            <person name="Kellogg E.A."/>
            <person name="Brutnell T.P."/>
            <person name="Doust A.N."/>
            <person name="Tuskan G.A."/>
            <person name="Rokhsar D."/>
            <person name="Devos K.M."/>
        </authorList>
    </citation>
    <scope>NUCLEOTIDE SEQUENCE [LARGE SCALE GENOMIC DNA]</scope>
    <source>
        <strain evidence="1">Yugu1</strain>
    </source>
</reference>
<organism evidence="1">
    <name type="scientific">Setaria italica</name>
    <name type="common">Foxtail millet</name>
    <name type="synonym">Panicum italicum</name>
    <dbReference type="NCBI Taxonomy" id="4555"/>
    <lineage>
        <taxon>Eukaryota</taxon>
        <taxon>Viridiplantae</taxon>
        <taxon>Streptophyta</taxon>
        <taxon>Embryophyta</taxon>
        <taxon>Tracheophyta</taxon>
        <taxon>Spermatophyta</taxon>
        <taxon>Magnoliopsida</taxon>
        <taxon>Liliopsida</taxon>
        <taxon>Poales</taxon>
        <taxon>Poaceae</taxon>
        <taxon>PACMAD clade</taxon>
        <taxon>Panicoideae</taxon>
        <taxon>Panicodae</taxon>
        <taxon>Paniceae</taxon>
        <taxon>Cenchrinae</taxon>
        <taxon>Setaria</taxon>
    </lineage>
</organism>